<evidence type="ECO:0000256" key="10">
    <source>
        <dbReference type="RuleBase" id="RU361274"/>
    </source>
</evidence>
<name>A0ABS2JUS5_9GAMM</name>
<dbReference type="RefSeq" id="WP_204637069.1">
    <property type="nucleotide sequence ID" value="NZ_JADIKC010000007.1"/>
</dbReference>
<dbReference type="NCBIfam" id="TIGR00726">
    <property type="entry name" value="peptidoglycan editing factor PgeF"/>
    <property type="match status" value="1"/>
</dbReference>
<comment type="caution">
    <text evidence="11">The sequence shown here is derived from an EMBL/GenBank/DDBJ whole genome shotgun (WGS) entry which is preliminary data.</text>
</comment>
<dbReference type="Proteomes" id="UP001430065">
    <property type="component" value="Unassembled WGS sequence"/>
</dbReference>
<dbReference type="PANTHER" id="PTHR30616:SF2">
    <property type="entry name" value="PURINE NUCLEOSIDE PHOSPHORYLASE LACC1"/>
    <property type="match status" value="1"/>
</dbReference>
<organism evidence="11 12">
    <name type="scientific">Dyella kyungheensis</name>
    <dbReference type="NCBI Taxonomy" id="1242174"/>
    <lineage>
        <taxon>Bacteria</taxon>
        <taxon>Pseudomonadati</taxon>
        <taxon>Pseudomonadota</taxon>
        <taxon>Gammaproteobacteria</taxon>
        <taxon>Lysobacterales</taxon>
        <taxon>Rhodanobacteraceae</taxon>
        <taxon>Dyella</taxon>
    </lineage>
</organism>
<evidence type="ECO:0000256" key="7">
    <source>
        <dbReference type="ARBA" id="ARBA00047989"/>
    </source>
</evidence>
<dbReference type="PANTHER" id="PTHR30616">
    <property type="entry name" value="UNCHARACTERIZED PROTEIN YFIH"/>
    <property type="match status" value="1"/>
</dbReference>
<keyword evidence="4" id="KW-0479">Metal-binding</keyword>
<sequence>MPGDAWLIPDWPAPARVRAAVSTRQGPGVSEGAWARFNLGARCGDLPEAVAANRAAVRSSLGLARDPHWLQQVHGVDVADVDRLAGGPEPRADASVTQRAGEPLAILTADCLPVLFCTTDGRAVAAAHAGWRGLQAGVLEAALNSLQAPPTQVMAWLGPCIGKASYEVGEEVRDAFIVCDAGAAEGFEPTRPGHWLCDLAWLARRRLQAAGMTRVHGGGFDTRTDDRFYSYRRDGAQSGRFASLIWLQDQP</sequence>
<evidence type="ECO:0000256" key="2">
    <source>
        <dbReference type="ARBA" id="ARBA00007353"/>
    </source>
</evidence>
<gene>
    <name evidence="11" type="primary">pgeF</name>
    <name evidence="11" type="ORF">ISP20_15775</name>
</gene>
<dbReference type="SUPFAM" id="SSF64438">
    <property type="entry name" value="CNF1/YfiH-like putative cysteine hydrolases"/>
    <property type="match status" value="1"/>
</dbReference>
<evidence type="ECO:0000313" key="11">
    <source>
        <dbReference type="EMBL" id="MBM7122626.1"/>
    </source>
</evidence>
<evidence type="ECO:0000256" key="6">
    <source>
        <dbReference type="ARBA" id="ARBA00022833"/>
    </source>
</evidence>
<comment type="similarity">
    <text evidence="2 10">Belongs to the purine nucleoside phosphorylase YfiH/LACC1 family.</text>
</comment>
<comment type="catalytic activity">
    <reaction evidence="8">
        <text>adenosine + phosphate = alpha-D-ribose 1-phosphate + adenine</text>
        <dbReference type="Rhea" id="RHEA:27642"/>
        <dbReference type="ChEBI" id="CHEBI:16335"/>
        <dbReference type="ChEBI" id="CHEBI:16708"/>
        <dbReference type="ChEBI" id="CHEBI:43474"/>
        <dbReference type="ChEBI" id="CHEBI:57720"/>
        <dbReference type="EC" id="2.4.2.1"/>
    </reaction>
    <physiologicalReaction direction="left-to-right" evidence="8">
        <dbReference type="Rhea" id="RHEA:27643"/>
    </physiologicalReaction>
</comment>
<dbReference type="CDD" id="cd16833">
    <property type="entry name" value="YfiH"/>
    <property type="match status" value="1"/>
</dbReference>
<dbReference type="Pfam" id="PF02578">
    <property type="entry name" value="Cu-oxidase_4"/>
    <property type="match status" value="1"/>
</dbReference>
<comment type="catalytic activity">
    <reaction evidence="1">
        <text>inosine + phosphate = alpha-D-ribose 1-phosphate + hypoxanthine</text>
        <dbReference type="Rhea" id="RHEA:27646"/>
        <dbReference type="ChEBI" id="CHEBI:17368"/>
        <dbReference type="ChEBI" id="CHEBI:17596"/>
        <dbReference type="ChEBI" id="CHEBI:43474"/>
        <dbReference type="ChEBI" id="CHEBI:57720"/>
        <dbReference type="EC" id="2.4.2.1"/>
    </reaction>
    <physiologicalReaction direction="left-to-right" evidence="1">
        <dbReference type="Rhea" id="RHEA:27647"/>
    </physiologicalReaction>
</comment>
<dbReference type="Gene3D" id="3.60.140.10">
    <property type="entry name" value="CNF1/YfiH-like putative cysteine hydrolases"/>
    <property type="match status" value="1"/>
</dbReference>
<dbReference type="InterPro" id="IPR011324">
    <property type="entry name" value="Cytotoxic_necrot_fac-like_cat"/>
</dbReference>
<comment type="catalytic activity">
    <reaction evidence="7">
        <text>adenosine + H2O + H(+) = inosine + NH4(+)</text>
        <dbReference type="Rhea" id="RHEA:24408"/>
        <dbReference type="ChEBI" id="CHEBI:15377"/>
        <dbReference type="ChEBI" id="CHEBI:15378"/>
        <dbReference type="ChEBI" id="CHEBI:16335"/>
        <dbReference type="ChEBI" id="CHEBI:17596"/>
        <dbReference type="ChEBI" id="CHEBI:28938"/>
        <dbReference type="EC" id="3.5.4.4"/>
    </reaction>
    <physiologicalReaction direction="left-to-right" evidence="7">
        <dbReference type="Rhea" id="RHEA:24409"/>
    </physiologicalReaction>
</comment>
<evidence type="ECO:0000256" key="1">
    <source>
        <dbReference type="ARBA" id="ARBA00000553"/>
    </source>
</evidence>
<evidence type="ECO:0000256" key="5">
    <source>
        <dbReference type="ARBA" id="ARBA00022801"/>
    </source>
</evidence>
<evidence type="ECO:0000313" key="12">
    <source>
        <dbReference type="Proteomes" id="UP001430065"/>
    </source>
</evidence>
<dbReference type="EMBL" id="JADIKC010000007">
    <property type="protein sequence ID" value="MBM7122626.1"/>
    <property type="molecule type" value="Genomic_DNA"/>
</dbReference>
<dbReference type="InterPro" id="IPR038371">
    <property type="entry name" value="Cu_polyphenol_OxRdtase_sf"/>
</dbReference>
<comment type="catalytic activity">
    <reaction evidence="9">
        <text>S-methyl-5'-thioadenosine + phosphate = 5-(methylsulfanyl)-alpha-D-ribose 1-phosphate + adenine</text>
        <dbReference type="Rhea" id="RHEA:11852"/>
        <dbReference type="ChEBI" id="CHEBI:16708"/>
        <dbReference type="ChEBI" id="CHEBI:17509"/>
        <dbReference type="ChEBI" id="CHEBI:43474"/>
        <dbReference type="ChEBI" id="CHEBI:58533"/>
        <dbReference type="EC" id="2.4.2.28"/>
    </reaction>
    <physiologicalReaction direction="left-to-right" evidence="9">
        <dbReference type="Rhea" id="RHEA:11853"/>
    </physiologicalReaction>
</comment>
<protein>
    <recommendedName>
        <fullName evidence="10">Purine nucleoside phosphorylase</fullName>
    </recommendedName>
</protein>
<accession>A0ABS2JUS5</accession>
<evidence type="ECO:0000256" key="8">
    <source>
        <dbReference type="ARBA" id="ARBA00048968"/>
    </source>
</evidence>
<evidence type="ECO:0000256" key="9">
    <source>
        <dbReference type="ARBA" id="ARBA00049893"/>
    </source>
</evidence>
<proteinExistence type="inferred from homology"/>
<keyword evidence="12" id="KW-1185">Reference proteome</keyword>
<reference evidence="11 12" key="1">
    <citation type="submission" date="2020-10" db="EMBL/GenBank/DDBJ databases">
        <title>Phylogeny of dyella-like bacteria.</title>
        <authorList>
            <person name="Fu J."/>
        </authorList>
    </citation>
    <scope>NUCLEOTIDE SEQUENCE [LARGE SCALE GENOMIC DNA]</scope>
    <source>
        <strain evidence="11 12">THG-B117</strain>
    </source>
</reference>
<keyword evidence="3" id="KW-0808">Transferase</keyword>
<evidence type="ECO:0000256" key="3">
    <source>
        <dbReference type="ARBA" id="ARBA00022679"/>
    </source>
</evidence>
<keyword evidence="6" id="KW-0862">Zinc</keyword>
<evidence type="ECO:0000256" key="4">
    <source>
        <dbReference type="ARBA" id="ARBA00022723"/>
    </source>
</evidence>
<dbReference type="InterPro" id="IPR003730">
    <property type="entry name" value="Cu_polyphenol_OxRdtase"/>
</dbReference>
<keyword evidence="5" id="KW-0378">Hydrolase</keyword>